<evidence type="ECO:0000256" key="4">
    <source>
        <dbReference type="ARBA" id="ARBA00012483"/>
    </source>
</evidence>
<feature type="domain" description="RING-type" evidence="17">
    <location>
        <begin position="453"/>
        <end position="497"/>
    </location>
</feature>
<proteinExistence type="evidence at transcript level"/>
<dbReference type="Pfam" id="PF11145">
    <property type="entry name" value="DUF2921"/>
    <property type="match status" value="1"/>
</dbReference>
<evidence type="ECO:0000256" key="15">
    <source>
        <dbReference type="SAM" id="Phobius"/>
    </source>
</evidence>
<evidence type="ECO:0000256" key="6">
    <source>
        <dbReference type="ARBA" id="ARBA00022692"/>
    </source>
</evidence>
<evidence type="ECO:0000256" key="14">
    <source>
        <dbReference type="PROSITE-ProRule" id="PRU00175"/>
    </source>
</evidence>
<organism evidence="18">
    <name type="scientific">Hirondellea gigas</name>
    <dbReference type="NCBI Taxonomy" id="1518452"/>
    <lineage>
        <taxon>Eukaryota</taxon>
        <taxon>Metazoa</taxon>
        <taxon>Ecdysozoa</taxon>
        <taxon>Arthropoda</taxon>
        <taxon>Crustacea</taxon>
        <taxon>Multicrustacea</taxon>
        <taxon>Malacostraca</taxon>
        <taxon>Eumalacostraca</taxon>
        <taxon>Peracarida</taxon>
        <taxon>Amphipoda</taxon>
        <taxon>Amphilochidea</taxon>
        <taxon>Lysianassida</taxon>
        <taxon>Lysianassidira</taxon>
        <taxon>Lysianassoidea</taxon>
        <taxon>Lysianassidae</taxon>
        <taxon>Hirondellea</taxon>
    </lineage>
</organism>
<evidence type="ECO:0000256" key="2">
    <source>
        <dbReference type="ARBA" id="ARBA00004127"/>
    </source>
</evidence>
<dbReference type="GO" id="GO:0012505">
    <property type="term" value="C:endomembrane system"/>
    <property type="evidence" value="ECO:0007669"/>
    <property type="project" value="UniProtKB-SubCell"/>
</dbReference>
<dbReference type="EC" id="2.3.2.27" evidence="4"/>
<feature type="signal peptide" evidence="16">
    <location>
        <begin position="1"/>
        <end position="24"/>
    </location>
</feature>
<name>A0A6A7G5N7_9CRUS</name>
<dbReference type="GO" id="GO:0043161">
    <property type="term" value="P:proteasome-mediated ubiquitin-dependent protein catabolic process"/>
    <property type="evidence" value="ECO:0007669"/>
    <property type="project" value="TreeGrafter"/>
</dbReference>
<comment type="pathway">
    <text evidence="3">Protein modification; protein ubiquitination.</text>
</comment>
<evidence type="ECO:0000256" key="7">
    <source>
        <dbReference type="ARBA" id="ARBA00022723"/>
    </source>
</evidence>
<keyword evidence="6 15" id="KW-0812">Transmembrane</keyword>
<evidence type="ECO:0000256" key="9">
    <source>
        <dbReference type="ARBA" id="ARBA00022771"/>
    </source>
</evidence>
<feature type="transmembrane region" description="Helical" evidence="15">
    <location>
        <begin position="319"/>
        <end position="346"/>
    </location>
</feature>
<dbReference type="GO" id="GO:0061630">
    <property type="term" value="F:ubiquitin protein ligase activity"/>
    <property type="evidence" value="ECO:0007669"/>
    <property type="project" value="UniProtKB-EC"/>
</dbReference>
<evidence type="ECO:0000256" key="1">
    <source>
        <dbReference type="ARBA" id="ARBA00000900"/>
    </source>
</evidence>
<evidence type="ECO:0000256" key="16">
    <source>
        <dbReference type="SAM" id="SignalP"/>
    </source>
</evidence>
<dbReference type="InterPro" id="IPR013083">
    <property type="entry name" value="Znf_RING/FYVE/PHD"/>
</dbReference>
<dbReference type="SMART" id="SM00184">
    <property type="entry name" value="RING"/>
    <property type="match status" value="1"/>
</dbReference>
<keyword evidence="12 15" id="KW-1133">Transmembrane helix</keyword>
<dbReference type="PANTHER" id="PTHR22763:SF162">
    <property type="entry name" value="TRANSMEMBRANE E3 UBIQUITIN-PROTEIN LIGASE 1"/>
    <property type="match status" value="1"/>
</dbReference>
<dbReference type="Pfam" id="PF13639">
    <property type="entry name" value="zf-RING_2"/>
    <property type="match status" value="1"/>
</dbReference>
<feature type="transmembrane region" description="Helical" evidence="15">
    <location>
        <begin position="237"/>
        <end position="260"/>
    </location>
</feature>
<feature type="transmembrane region" description="Helical" evidence="15">
    <location>
        <begin position="366"/>
        <end position="384"/>
    </location>
</feature>
<dbReference type="InterPro" id="IPR050731">
    <property type="entry name" value="HRD1_E3_ubiq-ligases"/>
</dbReference>
<evidence type="ECO:0000256" key="13">
    <source>
        <dbReference type="ARBA" id="ARBA00023136"/>
    </source>
</evidence>
<feature type="chain" id="PRO_5025671882" description="RING-type E3 ubiquitin transferase" evidence="16">
    <location>
        <begin position="25"/>
        <end position="503"/>
    </location>
</feature>
<evidence type="ECO:0000256" key="11">
    <source>
        <dbReference type="ARBA" id="ARBA00022833"/>
    </source>
</evidence>
<dbReference type="InterPro" id="IPR001841">
    <property type="entry name" value="Znf_RING"/>
</dbReference>
<evidence type="ECO:0000256" key="8">
    <source>
        <dbReference type="ARBA" id="ARBA00022729"/>
    </source>
</evidence>
<dbReference type="AlphaFoldDB" id="A0A6A7G5N7"/>
<reference evidence="18" key="1">
    <citation type="submission" date="2017-11" db="EMBL/GenBank/DDBJ databases">
        <title>The sensing device of the deep-sea amphipod.</title>
        <authorList>
            <person name="Kobayashi H."/>
            <person name="Nagahama T."/>
            <person name="Arai W."/>
            <person name="Sasagawa Y."/>
            <person name="Umeda M."/>
            <person name="Hayashi T."/>
            <person name="Nikaido I."/>
            <person name="Watanabe H."/>
            <person name="Oguri K."/>
            <person name="Kitazato H."/>
            <person name="Fujioka K."/>
            <person name="Kido Y."/>
            <person name="Takami H."/>
        </authorList>
    </citation>
    <scope>NUCLEOTIDE SEQUENCE</scope>
    <source>
        <tissue evidence="18">Whole body</tissue>
    </source>
</reference>
<dbReference type="GO" id="GO:0008270">
    <property type="term" value="F:zinc ion binding"/>
    <property type="evidence" value="ECO:0007669"/>
    <property type="project" value="UniProtKB-KW"/>
</dbReference>
<keyword evidence="5" id="KW-0808">Transferase</keyword>
<feature type="transmembrane region" description="Helical" evidence="15">
    <location>
        <begin position="266"/>
        <end position="284"/>
    </location>
</feature>
<dbReference type="EMBL" id="IACT01006638">
    <property type="protein sequence ID" value="LAC25764.1"/>
    <property type="molecule type" value="mRNA"/>
</dbReference>
<evidence type="ECO:0000256" key="5">
    <source>
        <dbReference type="ARBA" id="ARBA00022679"/>
    </source>
</evidence>
<dbReference type="InterPro" id="IPR021319">
    <property type="entry name" value="DUF2921"/>
</dbReference>
<feature type="transmembrane region" description="Helical" evidence="15">
    <location>
        <begin position="206"/>
        <end position="225"/>
    </location>
</feature>
<comment type="subcellular location">
    <subcellularLocation>
        <location evidence="2">Endomembrane system</location>
        <topology evidence="2">Multi-pass membrane protein</topology>
    </subcellularLocation>
</comment>
<keyword evidence="11" id="KW-0862">Zinc</keyword>
<accession>A0A6A7G5N7</accession>
<protein>
    <recommendedName>
        <fullName evidence="4">RING-type E3 ubiquitin transferase</fullName>
        <ecNumber evidence="4">2.3.2.27</ecNumber>
    </recommendedName>
</protein>
<keyword evidence="8 16" id="KW-0732">Signal</keyword>
<dbReference type="Gene3D" id="3.30.40.10">
    <property type="entry name" value="Zinc/RING finger domain, C3HC4 (zinc finger)"/>
    <property type="match status" value="1"/>
</dbReference>
<dbReference type="PROSITE" id="PS50089">
    <property type="entry name" value="ZF_RING_2"/>
    <property type="match status" value="1"/>
</dbReference>
<dbReference type="PANTHER" id="PTHR22763">
    <property type="entry name" value="RING ZINC FINGER PROTEIN"/>
    <property type="match status" value="1"/>
</dbReference>
<dbReference type="SUPFAM" id="SSF57850">
    <property type="entry name" value="RING/U-box"/>
    <property type="match status" value="1"/>
</dbReference>
<keyword evidence="7" id="KW-0479">Metal-binding</keyword>
<evidence type="ECO:0000313" key="18">
    <source>
        <dbReference type="EMBL" id="LAC25764.1"/>
    </source>
</evidence>
<evidence type="ECO:0000256" key="10">
    <source>
        <dbReference type="ARBA" id="ARBA00022786"/>
    </source>
</evidence>
<evidence type="ECO:0000256" key="12">
    <source>
        <dbReference type="ARBA" id="ARBA00022989"/>
    </source>
</evidence>
<feature type="transmembrane region" description="Helical" evidence="15">
    <location>
        <begin position="396"/>
        <end position="418"/>
    </location>
</feature>
<comment type="catalytic activity">
    <reaction evidence="1">
        <text>S-ubiquitinyl-[E2 ubiquitin-conjugating enzyme]-L-cysteine + [acceptor protein]-L-lysine = [E2 ubiquitin-conjugating enzyme]-L-cysteine + N(6)-ubiquitinyl-[acceptor protein]-L-lysine.</text>
        <dbReference type="EC" id="2.3.2.27"/>
    </reaction>
</comment>
<evidence type="ECO:0000256" key="3">
    <source>
        <dbReference type="ARBA" id="ARBA00004906"/>
    </source>
</evidence>
<evidence type="ECO:0000259" key="17">
    <source>
        <dbReference type="PROSITE" id="PS50089"/>
    </source>
</evidence>
<keyword evidence="10" id="KW-0833">Ubl conjugation pathway</keyword>
<keyword evidence="13 15" id="KW-0472">Membrane</keyword>
<sequence length="503" mass="58229">MEWSRGFCNRFLLLLLLVLVVADARTDINGVYHGLFFSSEDEYNQKLPERGTILFPVNQTSHELADSIEVEFSLFENDKLVQFRAYGWFTSNTLRLYSNRTAALHHAPVGFHPSNSTFSIPEDDSDSKVILTCNLYLSLHVESDLVSTSMSASRLYQNAKSSKDIYDITISGIVAQFDDCQDHDMNIFVSATKFSEQKFLTKARRYAYAMILVNLVQIYFLLRQLRYSSSSARAQKLSMLTFGILGFFDSFLIVLHSYYGVRSEELFGTFMILSMTQFIIFSVLEMRFMLLITKARNPDQFQGDWDAVRRELGSLYLKFYFLLFLGFVALYIGEVRFVVPIFYSFWIPQIVHNVSADVTRGFTTEFIIVSTIVKMVFPGYFYGCPKQILSAPLKPTNWAFLSGLYIYLWAQTLILLAMNRFGPRFFIPLRWQPERYQYHRFALEDPEDPAPECAICFSPLRDDDPQNDVMVTPCEHAFHDDCLTRWMEQQMKCPTCRGDLPPP</sequence>
<keyword evidence="9 14" id="KW-0863">Zinc-finger</keyword>